<reference evidence="1 2" key="1">
    <citation type="journal article" date="2019" name="Commun. Biol.">
        <title>The bagworm genome reveals a unique fibroin gene that provides high tensile strength.</title>
        <authorList>
            <person name="Kono N."/>
            <person name="Nakamura H."/>
            <person name="Ohtoshi R."/>
            <person name="Tomita M."/>
            <person name="Numata K."/>
            <person name="Arakawa K."/>
        </authorList>
    </citation>
    <scope>NUCLEOTIDE SEQUENCE [LARGE SCALE GENOMIC DNA]</scope>
</reference>
<evidence type="ECO:0000313" key="1">
    <source>
        <dbReference type="EMBL" id="GBP05820.1"/>
    </source>
</evidence>
<evidence type="ECO:0000313" key="2">
    <source>
        <dbReference type="Proteomes" id="UP000299102"/>
    </source>
</evidence>
<dbReference type="Proteomes" id="UP000299102">
    <property type="component" value="Unassembled WGS sequence"/>
</dbReference>
<dbReference type="AlphaFoldDB" id="A0A4C1SX24"/>
<gene>
    <name evidence="1" type="ORF">EVAR_5121_1</name>
</gene>
<accession>A0A4C1SX24</accession>
<protein>
    <submittedName>
        <fullName evidence="1">Uncharacterized protein</fullName>
    </submittedName>
</protein>
<comment type="caution">
    <text evidence="1">The sequence shown here is derived from an EMBL/GenBank/DDBJ whole genome shotgun (WGS) entry which is preliminary data.</text>
</comment>
<organism evidence="1 2">
    <name type="scientific">Eumeta variegata</name>
    <name type="common">Bagworm moth</name>
    <name type="synonym">Eumeta japonica</name>
    <dbReference type="NCBI Taxonomy" id="151549"/>
    <lineage>
        <taxon>Eukaryota</taxon>
        <taxon>Metazoa</taxon>
        <taxon>Ecdysozoa</taxon>
        <taxon>Arthropoda</taxon>
        <taxon>Hexapoda</taxon>
        <taxon>Insecta</taxon>
        <taxon>Pterygota</taxon>
        <taxon>Neoptera</taxon>
        <taxon>Endopterygota</taxon>
        <taxon>Lepidoptera</taxon>
        <taxon>Glossata</taxon>
        <taxon>Ditrysia</taxon>
        <taxon>Tineoidea</taxon>
        <taxon>Psychidae</taxon>
        <taxon>Oiketicinae</taxon>
        <taxon>Eumeta</taxon>
    </lineage>
</organism>
<proteinExistence type="predicted"/>
<dbReference type="EMBL" id="BGZK01000019">
    <property type="protein sequence ID" value="GBP05820.1"/>
    <property type="molecule type" value="Genomic_DNA"/>
</dbReference>
<sequence>MSVVEPLFKSGKAVLWSTLLQHENGSVRVVRYHTLTEYRHDFPAPFIVFRPVSESSDSPLPLHHSNTSLSINTPSHILFLFKKPPVAAVASLGLLVFMAGDDHLLSDG</sequence>
<name>A0A4C1SX24_EUMVA</name>
<keyword evidence="2" id="KW-1185">Reference proteome</keyword>